<reference evidence="6" key="3">
    <citation type="submission" date="2015-02" db="UniProtKB">
        <authorList>
            <consortium name="EnsemblProtists"/>
        </authorList>
    </citation>
    <scope>IDENTIFICATION</scope>
    <source>
        <strain evidence="6">DAOM BR144</strain>
    </source>
</reference>
<reference evidence="7" key="1">
    <citation type="journal article" date="2010" name="Genome Biol.">
        <title>Genome sequence of the necrotrophic plant pathogen Pythium ultimum reveals original pathogenicity mechanisms and effector repertoire.</title>
        <authorList>
            <person name="Levesque C.A."/>
            <person name="Brouwer H."/>
            <person name="Cano L."/>
            <person name="Hamilton J.P."/>
            <person name="Holt C."/>
            <person name="Huitema E."/>
            <person name="Raffaele S."/>
            <person name="Robideau G.P."/>
            <person name="Thines M."/>
            <person name="Win J."/>
            <person name="Zerillo M.M."/>
            <person name="Beakes G.W."/>
            <person name="Boore J.L."/>
            <person name="Busam D."/>
            <person name="Dumas B."/>
            <person name="Ferriera S."/>
            <person name="Fuerstenberg S.I."/>
            <person name="Gachon C.M."/>
            <person name="Gaulin E."/>
            <person name="Govers F."/>
            <person name="Grenville-Briggs L."/>
            <person name="Horner N."/>
            <person name="Hostetler J."/>
            <person name="Jiang R.H."/>
            <person name="Johnson J."/>
            <person name="Krajaejun T."/>
            <person name="Lin H."/>
            <person name="Meijer H.J."/>
            <person name="Moore B."/>
            <person name="Morris P."/>
            <person name="Phuntmart V."/>
            <person name="Puiu D."/>
            <person name="Shetty J."/>
            <person name="Stajich J.E."/>
            <person name="Tripathy S."/>
            <person name="Wawra S."/>
            <person name="van West P."/>
            <person name="Whitty B.R."/>
            <person name="Coutinho P.M."/>
            <person name="Henrissat B."/>
            <person name="Martin F."/>
            <person name="Thomas P.D."/>
            <person name="Tyler B.M."/>
            <person name="De Vries R.P."/>
            <person name="Kamoun S."/>
            <person name="Yandell M."/>
            <person name="Tisserat N."/>
            <person name="Buell C.R."/>
        </authorList>
    </citation>
    <scope>NUCLEOTIDE SEQUENCE</scope>
    <source>
        <strain evidence="7">DAOM:BR144</strain>
    </source>
</reference>
<dbReference type="Proteomes" id="UP000019132">
    <property type="component" value="Unassembled WGS sequence"/>
</dbReference>
<evidence type="ECO:0000259" key="5">
    <source>
        <dbReference type="PROSITE" id="PS50865"/>
    </source>
</evidence>
<dbReference type="EnsemblProtists" id="PYU1_T002696">
    <property type="protein sequence ID" value="PYU1_T002696"/>
    <property type="gene ID" value="PYU1_G002693"/>
</dbReference>
<dbReference type="OMA" id="CNAHPLY"/>
<feature type="domain" description="MYND-type" evidence="5">
    <location>
        <begin position="101"/>
        <end position="140"/>
    </location>
</feature>
<accession>K3WCK5</accession>
<dbReference type="eggNOG" id="KOG2084">
    <property type="taxonomic scope" value="Eukaryota"/>
</dbReference>
<dbReference type="Pfam" id="PF01753">
    <property type="entry name" value="zf-MYND"/>
    <property type="match status" value="1"/>
</dbReference>
<dbReference type="PROSITE" id="PS01360">
    <property type="entry name" value="ZF_MYND_1"/>
    <property type="match status" value="1"/>
</dbReference>
<dbReference type="VEuPathDB" id="FungiDB:PYU1_G002693"/>
<dbReference type="PANTHER" id="PTHR12197">
    <property type="entry name" value="HISTONE-LYSINE N-METHYLTRANSFERASE SMYD"/>
    <property type="match status" value="1"/>
</dbReference>
<evidence type="ECO:0000313" key="6">
    <source>
        <dbReference type="EnsemblProtists" id="PYU1_T002696"/>
    </source>
</evidence>
<dbReference type="AlphaFoldDB" id="K3WCK5"/>
<dbReference type="SUPFAM" id="SSF82199">
    <property type="entry name" value="SET domain"/>
    <property type="match status" value="1"/>
</dbReference>
<evidence type="ECO:0000313" key="7">
    <source>
        <dbReference type="Proteomes" id="UP000019132"/>
    </source>
</evidence>
<keyword evidence="2 4" id="KW-0863">Zinc-finger</keyword>
<evidence type="ECO:0000256" key="1">
    <source>
        <dbReference type="ARBA" id="ARBA00022723"/>
    </source>
</evidence>
<dbReference type="PROSITE" id="PS50865">
    <property type="entry name" value="ZF_MYND_2"/>
    <property type="match status" value="1"/>
</dbReference>
<dbReference type="GO" id="GO:0008270">
    <property type="term" value="F:zinc ion binding"/>
    <property type="evidence" value="ECO:0007669"/>
    <property type="project" value="UniProtKB-KW"/>
</dbReference>
<organism evidence="6 7">
    <name type="scientific">Globisporangium ultimum (strain ATCC 200006 / CBS 805.95 / DAOM BR144)</name>
    <name type="common">Pythium ultimum</name>
    <dbReference type="NCBI Taxonomy" id="431595"/>
    <lineage>
        <taxon>Eukaryota</taxon>
        <taxon>Sar</taxon>
        <taxon>Stramenopiles</taxon>
        <taxon>Oomycota</taxon>
        <taxon>Peronosporomycetes</taxon>
        <taxon>Pythiales</taxon>
        <taxon>Pythiaceae</taxon>
        <taxon>Globisporangium</taxon>
    </lineage>
</organism>
<keyword evidence="1" id="KW-0479">Metal-binding</keyword>
<dbReference type="CDD" id="cd20071">
    <property type="entry name" value="SET_SMYD"/>
    <property type="match status" value="1"/>
</dbReference>
<dbReference type="HOGENOM" id="CLU_045331_0_0_1"/>
<sequence length="476" mass="53572">MLLEWACRGHQNLPSGPLHTQWFNADDLVFVERINGVNASLGRRPHEQSFESENDDCVELWRNPRLGRFAVAKSGIPAGKCALKATAFAVIVKQQLARRRCHWCFKTLTKKAFQCGSCKFALYCSRDCLDADEVLHAFQCRTLEGLHQYDFKKTRTSAWEDMGIDLETIRLALAVLSMEHFVQTTQPLSRLVTQTSKSSKQNEVLDQVTAFIAAGIGGIGNKSLTTAHIRQTLQRVQYNAHPLCLNGATTVGVGVFPEAAMTLNHSCLPNVVPSFDMRTRTLAFHAIEEIPLGHAVEYSYIDLLQSVARRRDILSSGFGFECACWRCEDESNKREPHTSPTGSSNMAPAAEEDLVMQQLMQLRSSETHHAQRNLFSQLFATHSHVFERNHELMFAYRMLLMKNAAAGGDWKMVIAEAETLIDMWKSQRLPEIYPTLETLHLQIQIAAEKAGLTAKATQVRQQVMNIRRVCGYSDES</sequence>
<dbReference type="GO" id="GO:0005634">
    <property type="term" value="C:nucleus"/>
    <property type="evidence" value="ECO:0007669"/>
    <property type="project" value="TreeGrafter"/>
</dbReference>
<dbReference type="InterPro" id="IPR002893">
    <property type="entry name" value="Znf_MYND"/>
</dbReference>
<dbReference type="InterPro" id="IPR050869">
    <property type="entry name" value="H3K4_H4K5_MeTrfase"/>
</dbReference>
<dbReference type="PANTHER" id="PTHR12197:SF251">
    <property type="entry name" value="EG:BACR7C10.4 PROTEIN"/>
    <property type="match status" value="1"/>
</dbReference>
<protein>
    <recommendedName>
        <fullName evidence="5">MYND-type domain-containing protein</fullName>
    </recommendedName>
</protein>
<dbReference type="InterPro" id="IPR046341">
    <property type="entry name" value="SET_dom_sf"/>
</dbReference>
<dbReference type="Gene3D" id="1.10.220.160">
    <property type="match status" value="1"/>
</dbReference>
<dbReference type="STRING" id="431595.K3WCK5"/>
<evidence type="ECO:0000256" key="2">
    <source>
        <dbReference type="ARBA" id="ARBA00022771"/>
    </source>
</evidence>
<keyword evidence="7" id="KW-1185">Reference proteome</keyword>
<dbReference type="EMBL" id="GL376628">
    <property type="status" value="NOT_ANNOTATED_CDS"/>
    <property type="molecule type" value="Genomic_DNA"/>
</dbReference>
<dbReference type="Gene3D" id="6.10.140.2220">
    <property type="match status" value="1"/>
</dbReference>
<evidence type="ECO:0000256" key="3">
    <source>
        <dbReference type="ARBA" id="ARBA00022833"/>
    </source>
</evidence>
<proteinExistence type="predicted"/>
<dbReference type="Gene3D" id="2.170.270.10">
    <property type="entry name" value="SET domain"/>
    <property type="match status" value="1"/>
</dbReference>
<reference evidence="7" key="2">
    <citation type="submission" date="2010-04" db="EMBL/GenBank/DDBJ databases">
        <authorList>
            <person name="Buell R."/>
            <person name="Hamilton J."/>
            <person name="Hostetler J."/>
        </authorList>
    </citation>
    <scope>NUCLEOTIDE SEQUENCE [LARGE SCALE GENOMIC DNA]</scope>
    <source>
        <strain evidence="7">DAOM:BR144</strain>
    </source>
</reference>
<name>K3WCK5_GLOUD</name>
<keyword evidence="3" id="KW-0862">Zinc</keyword>
<dbReference type="InParanoid" id="K3WCK5"/>
<evidence type="ECO:0000256" key="4">
    <source>
        <dbReference type="PROSITE-ProRule" id="PRU00134"/>
    </source>
</evidence>